<name>A0A3M7M279_9PLEO</name>
<evidence type="ECO:0000256" key="2">
    <source>
        <dbReference type="SAM" id="SignalP"/>
    </source>
</evidence>
<sequence>MSKVLSATLFASLATATMTTSAWMPGMSDAQASFTASVVSVNKDRTVLSLDYNVSIDNADAAATITVGGNTYYGFEAAATDEGVSVTVSGACSRANTDEKSATCVMTTVGLDSAISAVCSGPASDADLCSSISGLEMAMTTTLPEGYFDTFPIIVTAGENLLPSASAAATPSASSASATAASSGFKSSQTPSPTGSASRGASSSSPSQTTGSPAQATGAAPMVMAPALAGMGAALAAYFL</sequence>
<keyword evidence="2" id="KW-0732">Signal</keyword>
<feature type="compositionally biased region" description="Low complexity" evidence="1">
    <location>
        <begin position="192"/>
        <end position="216"/>
    </location>
</feature>
<dbReference type="EMBL" id="KE747816">
    <property type="protein sequence ID" value="RMZ68583.1"/>
    <property type="molecule type" value="Genomic_DNA"/>
</dbReference>
<feature type="chain" id="PRO_5018276038" description="Gpi anchored" evidence="2">
    <location>
        <begin position="22"/>
        <end position="240"/>
    </location>
</feature>
<evidence type="ECO:0000313" key="3">
    <source>
        <dbReference type="EMBL" id="RMZ68583.1"/>
    </source>
</evidence>
<dbReference type="OrthoDB" id="3795220at2759"/>
<accession>A0A3M7M279</accession>
<evidence type="ECO:0000256" key="1">
    <source>
        <dbReference type="SAM" id="MobiDB-lite"/>
    </source>
</evidence>
<gene>
    <name evidence="3" type="ORF">GMOD_00008305</name>
</gene>
<evidence type="ECO:0008006" key="5">
    <source>
        <dbReference type="Google" id="ProtNLM"/>
    </source>
</evidence>
<evidence type="ECO:0000313" key="4">
    <source>
        <dbReference type="Proteomes" id="UP000265663"/>
    </source>
</evidence>
<proteinExistence type="predicted"/>
<protein>
    <recommendedName>
        <fullName evidence="5">Gpi anchored</fullName>
    </recommendedName>
</protein>
<dbReference type="Proteomes" id="UP000265663">
    <property type="component" value="Unassembled WGS sequence"/>
</dbReference>
<feature type="region of interest" description="Disordered" evidence="1">
    <location>
        <begin position="181"/>
        <end position="216"/>
    </location>
</feature>
<keyword evidence="4" id="KW-1185">Reference proteome</keyword>
<reference evidence="3 4" key="1">
    <citation type="journal article" date="2014" name="PLoS ONE">
        <title>De novo Genome Assembly of the Fungal Plant Pathogen Pyrenophora semeniperda.</title>
        <authorList>
            <person name="Soliai M.M."/>
            <person name="Meyer S.E."/>
            <person name="Udall J.A."/>
            <person name="Elzinga D.E."/>
            <person name="Hermansen R.A."/>
            <person name="Bodily P.M."/>
            <person name="Hart A.A."/>
            <person name="Coleman C.E."/>
        </authorList>
    </citation>
    <scope>NUCLEOTIDE SEQUENCE [LARGE SCALE GENOMIC DNA]</scope>
    <source>
        <strain evidence="3 4">CCB06</strain>
        <tissue evidence="3">Mycelium</tissue>
    </source>
</reference>
<feature type="signal peptide" evidence="2">
    <location>
        <begin position="1"/>
        <end position="21"/>
    </location>
</feature>
<organism evidence="3 4">
    <name type="scientific">Pyrenophora seminiperda CCB06</name>
    <dbReference type="NCBI Taxonomy" id="1302712"/>
    <lineage>
        <taxon>Eukaryota</taxon>
        <taxon>Fungi</taxon>
        <taxon>Dikarya</taxon>
        <taxon>Ascomycota</taxon>
        <taxon>Pezizomycotina</taxon>
        <taxon>Dothideomycetes</taxon>
        <taxon>Pleosporomycetidae</taxon>
        <taxon>Pleosporales</taxon>
        <taxon>Pleosporineae</taxon>
        <taxon>Pleosporaceae</taxon>
        <taxon>Pyrenophora</taxon>
    </lineage>
</organism>
<dbReference type="AlphaFoldDB" id="A0A3M7M279"/>